<comment type="caution">
    <text evidence="1">The sequence shown here is derived from an EMBL/GenBank/DDBJ whole genome shotgun (WGS) entry which is preliminary data.</text>
</comment>
<dbReference type="EMBL" id="JACHGY010000001">
    <property type="protein sequence ID" value="MBB6429066.1"/>
    <property type="molecule type" value="Genomic_DNA"/>
</dbReference>
<name>A0A7X0H6L9_9BACT</name>
<dbReference type="RefSeq" id="WP_184676666.1">
    <property type="nucleotide sequence ID" value="NZ_JACHGY010000001.1"/>
</dbReference>
<sequence>MLRGRDTGAGRLVAVLGLVVWLMLAGGSPATAQAEVVSGVDESHGRTAHRLVERWVQRGGVPGERAAPVRATGVMGVRVTLRLDGAKLGEGSRVRRDLVKQLTANGPGSPWAPLPAVDLIDLIEPATEEALRDAVEQVKRRNMEARIRAAGDPDAPQALADIDAKALGPQLIVDVQIAYGPEQIVIPTEAADDMIFARFAPGYHGLFALPGGGADGFEARQTPVWPASALASNASPQRQTLRLLTRCGLKPDDGGLLGRPDGVTVGRFRVVHVVRPLPELPVMRLVRGCQLLPGRFVDEQTLTDMANRVALHLYGRFIGVHGEVRGSYHPSRAMYRPELASDLESALASYTLLRYVDRQKRDGNNDQFLNAMVEASQRTAERVSGRLLAADAQPDAVTSAFTLLTLLEAPAGTFAPALSERIAGLLMDMIGEDGRLLADPNNPEKALPSASGAAALAALARWYEQTRDPQVGEVFAKALAALWEQENGRFNVSTLPWIAIAHVRSADLLEDAGLLDAETRANRSKDLAAMNLLIPEWQVIERPEFGPSDVEGGVALTPAPEGAPPNPTWHTAQLFSFMATTLRDEQIVPGLQRPGTLVTASASARFLGQLMIDEPNCFAIRSPEEAVGGIRLSLWDNTLDIAPSAITLLALLEMRDTLEALSGDEE</sequence>
<dbReference type="AlphaFoldDB" id="A0A7X0H6L9"/>
<accession>A0A7X0H6L9</accession>
<dbReference type="Proteomes" id="UP000541810">
    <property type="component" value="Unassembled WGS sequence"/>
</dbReference>
<organism evidence="1 2">
    <name type="scientific">Algisphaera agarilytica</name>
    <dbReference type="NCBI Taxonomy" id="1385975"/>
    <lineage>
        <taxon>Bacteria</taxon>
        <taxon>Pseudomonadati</taxon>
        <taxon>Planctomycetota</taxon>
        <taxon>Phycisphaerae</taxon>
        <taxon>Phycisphaerales</taxon>
        <taxon>Phycisphaeraceae</taxon>
        <taxon>Algisphaera</taxon>
    </lineage>
</organism>
<evidence type="ECO:0000313" key="1">
    <source>
        <dbReference type="EMBL" id="MBB6429066.1"/>
    </source>
</evidence>
<keyword evidence="2" id="KW-1185">Reference proteome</keyword>
<protein>
    <submittedName>
        <fullName evidence="1">Uncharacterized protein</fullName>
    </submittedName>
</protein>
<gene>
    <name evidence="1" type="ORF">HNQ40_000872</name>
</gene>
<proteinExistence type="predicted"/>
<evidence type="ECO:0000313" key="2">
    <source>
        <dbReference type="Proteomes" id="UP000541810"/>
    </source>
</evidence>
<reference evidence="1 2" key="1">
    <citation type="submission" date="2020-08" db="EMBL/GenBank/DDBJ databases">
        <title>Genomic Encyclopedia of Type Strains, Phase IV (KMG-IV): sequencing the most valuable type-strain genomes for metagenomic binning, comparative biology and taxonomic classification.</title>
        <authorList>
            <person name="Goeker M."/>
        </authorList>
    </citation>
    <scope>NUCLEOTIDE SEQUENCE [LARGE SCALE GENOMIC DNA]</scope>
    <source>
        <strain evidence="1 2">DSM 103725</strain>
    </source>
</reference>